<accession>A0ABC8UWI7</accession>
<keyword evidence="3" id="KW-1185">Reference proteome</keyword>
<sequence>MMVKCADVGRCVALSDLTLLSVLLEFGYAPRCGTVCRRVCHVPEKATNLKMRNEVEDQCMSEWLELDECTEDTSE</sequence>
<gene>
    <name evidence="2" type="ORF">ILEXP_LOCUS55431</name>
</gene>
<reference evidence="2 3" key="1">
    <citation type="submission" date="2024-02" db="EMBL/GenBank/DDBJ databases">
        <authorList>
            <person name="Vignale AGUSTIN F."/>
            <person name="Sosa J E."/>
            <person name="Modenutti C."/>
        </authorList>
    </citation>
    <scope>NUCLEOTIDE SEQUENCE [LARGE SCALE GENOMIC DNA]</scope>
</reference>
<evidence type="ECO:0000313" key="3">
    <source>
        <dbReference type="Proteomes" id="UP001642360"/>
    </source>
</evidence>
<dbReference type="AlphaFoldDB" id="A0ABC8UWI7"/>
<proteinExistence type="predicted"/>
<evidence type="ECO:0000256" key="1">
    <source>
        <dbReference type="SAM" id="SignalP"/>
    </source>
</evidence>
<feature type="signal peptide" evidence="1">
    <location>
        <begin position="1"/>
        <end position="29"/>
    </location>
</feature>
<protein>
    <recommendedName>
        <fullName evidence="4">Secreted protein</fullName>
    </recommendedName>
</protein>
<comment type="caution">
    <text evidence="2">The sequence shown here is derived from an EMBL/GenBank/DDBJ whole genome shotgun (WGS) entry which is preliminary data.</text>
</comment>
<feature type="chain" id="PRO_5044858072" description="Secreted protein" evidence="1">
    <location>
        <begin position="30"/>
        <end position="75"/>
    </location>
</feature>
<keyword evidence="1" id="KW-0732">Signal</keyword>
<name>A0ABC8UWI7_9AQUA</name>
<dbReference type="Proteomes" id="UP001642360">
    <property type="component" value="Unassembled WGS sequence"/>
</dbReference>
<dbReference type="EMBL" id="CAUOFW020009168">
    <property type="protein sequence ID" value="CAK9185074.1"/>
    <property type="molecule type" value="Genomic_DNA"/>
</dbReference>
<evidence type="ECO:0008006" key="4">
    <source>
        <dbReference type="Google" id="ProtNLM"/>
    </source>
</evidence>
<organism evidence="2 3">
    <name type="scientific">Ilex paraguariensis</name>
    <name type="common">yerba mate</name>
    <dbReference type="NCBI Taxonomy" id="185542"/>
    <lineage>
        <taxon>Eukaryota</taxon>
        <taxon>Viridiplantae</taxon>
        <taxon>Streptophyta</taxon>
        <taxon>Embryophyta</taxon>
        <taxon>Tracheophyta</taxon>
        <taxon>Spermatophyta</taxon>
        <taxon>Magnoliopsida</taxon>
        <taxon>eudicotyledons</taxon>
        <taxon>Gunneridae</taxon>
        <taxon>Pentapetalae</taxon>
        <taxon>asterids</taxon>
        <taxon>campanulids</taxon>
        <taxon>Aquifoliales</taxon>
        <taxon>Aquifoliaceae</taxon>
        <taxon>Ilex</taxon>
    </lineage>
</organism>
<evidence type="ECO:0000313" key="2">
    <source>
        <dbReference type="EMBL" id="CAK9185074.1"/>
    </source>
</evidence>